<dbReference type="Proteomes" id="UP001162060">
    <property type="component" value="Unassembled WGS sequence"/>
</dbReference>
<dbReference type="InterPro" id="IPR000306">
    <property type="entry name" value="Znf_FYVE"/>
</dbReference>
<reference evidence="7" key="1">
    <citation type="submission" date="2024-01" db="EMBL/GenBank/DDBJ databases">
        <authorList>
            <person name="Webb A."/>
        </authorList>
    </citation>
    <scope>NUCLEOTIDE SEQUENCE</scope>
    <source>
        <strain evidence="7">Pm1</strain>
    </source>
</reference>
<dbReference type="InterPro" id="IPR029016">
    <property type="entry name" value="GAF-like_dom_sf"/>
</dbReference>
<evidence type="ECO:0000256" key="5">
    <source>
        <dbReference type="SAM" id="MobiDB-lite"/>
    </source>
</evidence>
<dbReference type="CDD" id="cd00065">
    <property type="entry name" value="FYVE_like_SF"/>
    <property type="match status" value="1"/>
</dbReference>
<sequence>MSLSSRHLESFRSGPQSRVSVSVGKDPGSKLHLPSQEQLGDGLTIVGSQGQTNVVFTEQQMTDDLLAAIPKLHAVISKEVRESSRWHRKSRKDGVTTYGSVPNTSGSDNSDLAYASLAKTKIKCHLNEVLNVLVSHESSAYQSTMAALCGDKFQDGHVAYQQRCQLSENSHRVLSGAADLPLKGLEERDVLLSVNMATLQPTLPMRLQSKKHRQPQKLCFSSLTHQYASKDRAVHVMKTLPKHVHDALVPPSQRTALRDNLDHLTVGFDIQSTPASGGSSSQTTRIVAHGYAAVTAPEAFGAVTSDSPQSKIGASNREQVTRRRGAMMNPEAKHVLELLTRSLREFERVIRRRRLGFQSFVYFLTVVRDEAEMKPCHVCTKGFSLLRRDFFCQLCGHMVCRNCSHLHEVEASIGEVRRNRICVKCVVRVDACTFEDDNLVVALGPTVVSDEQWFTDSERESLDDGTDAVSVTSTTFDPSLSSATSHDRLTSSDPATRSQALEELGRLVIPDVTGSLRTKRRRKIDEGKDGSTDLVEMVKQDVEHYLKQSLRVAEKAMKLEDCGVAGLDRDYAFEYDVDGTHDPDHPLPPMPPQEKEDRRLQYIDESGVLAATFDRSALDLLAQVAAKQLNCPIGFVTMVGKEEMHAVGAFPPRPRELTMIPRDESICAHTVYADKPLVVKNSQRDMRFAQMSLLKKAKIKFYAGFPIRAPDGLVVALLCASDVKPHETISTKEYATMETLAKLAGQVVAPRQLAIAVD</sequence>
<evidence type="ECO:0000259" key="6">
    <source>
        <dbReference type="PROSITE" id="PS50178"/>
    </source>
</evidence>
<accession>A0AAV1USR1</accession>
<proteinExistence type="predicted"/>
<evidence type="ECO:0000256" key="4">
    <source>
        <dbReference type="PROSITE-ProRule" id="PRU00091"/>
    </source>
</evidence>
<feature type="compositionally biased region" description="Basic and acidic residues" evidence="5">
    <location>
        <begin position="1"/>
        <end position="10"/>
    </location>
</feature>
<feature type="region of interest" description="Disordered" evidence="5">
    <location>
        <begin position="85"/>
        <end position="105"/>
    </location>
</feature>
<dbReference type="InterPro" id="IPR013083">
    <property type="entry name" value="Znf_RING/FYVE/PHD"/>
</dbReference>
<dbReference type="Gene3D" id="3.30.450.40">
    <property type="match status" value="1"/>
</dbReference>
<dbReference type="InterPro" id="IPR003018">
    <property type="entry name" value="GAF"/>
</dbReference>
<comment type="caution">
    <text evidence="7">The sequence shown here is derived from an EMBL/GenBank/DDBJ whole genome shotgun (WGS) entry which is preliminary data.</text>
</comment>
<dbReference type="AlphaFoldDB" id="A0AAV1USR1"/>
<dbReference type="Pfam" id="PF01363">
    <property type="entry name" value="FYVE"/>
    <property type="match status" value="1"/>
</dbReference>
<feature type="region of interest" description="Disordered" evidence="5">
    <location>
        <begin position="1"/>
        <end position="36"/>
    </location>
</feature>
<dbReference type="PANTHER" id="PTHR43102">
    <property type="entry name" value="SLR1143 PROTEIN"/>
    <property type="match status" value="1"/>
</dbReference>
<evidence type="ECO:0000256" key="3">
    <source>
        <dbReference type="ARBA" id="ARBA00022833"/>
    </source>
</evidence>
<keyword evidence="2 4" id="KW-0863">Zinc-finger</keyword>
<dbReference type="InterPro" id="IPR011011">
    <property type="entry name" value="Znf_FYVE_PHD"/>
</dbReference>
<dbReference type="SUPFAM" id="SSF55781">
    <property type="entry name" value="GAF domain-like"/>
    <property type="match status" value="1"/>
</dbReference>
<dbReference type="InterPro" id="IPR017455">
    <property type="entry name" value="Znf_FYVE-rel"/>
</dbReference>
<evidence type="ECO:0000256" key="2">
    <source>
        <dbReference type="ARBA" id="ARBA00022771"/>
    </source>
</evidence>
<evidence type="ECO:0000313" key="8">
    <source>
        <dbReference type="Proteomes" id="UP001162060"/>
    </source>
</evidence>
<feature type="domain" description="FYVE-type" evidence="6">
    <location>
        <begin position="370"/>
        <end position="430"/>
    </location>
</feature>
<dbReference type="PROSITE" id="PS50178">
    <property type="entry name" value="ZF_FYVE"/>
    <property type="match status" value="1"/>
</dbReference>
<evidence type="ECO:0000256" key="1">
    <source>
        <dbReference type="ARBA" id="ARBA00022723"/>
    </source>
</evidence>
<dbReference type="EMBL" id="CAKLBY020000227">
    <property type="protein sequence ID" value="CAK7937346.1"/>
    <property type="molecule type" value="Genomic_DNA"/>
</dbReference>
<name>A0AAV1USR1_9STRA</name>
<protein>
    <recommendedName>
        <fullName evidence="6">FYVE-type domain-containing protein</fullName>
    </recommendedName>
</protein>
<gene>
    <name evidence="7" type="ORF">PM001_LOCUS22496</name>
</gene>
<dbReference type="GO" id="GO:0008270">
    <property type="term" value="F:zinc ion binding"/>
    <property type="evidence" value="ECO:0007669"/>
    <property type="project" value="UniProtKB-KW"/>
</dbReference>
<dbReference type="Gene3D" id="3.30.40.10">
    <property type="entry name" value="Zinc/RING finger domain, C3HC4 (zinc finger)"/>
    <property type="match status" value="1"/>
</dbReference>
<dbReference type="PANTHER" id="PTHR43102:SF2">
    <property type="entry name" value="GAF DOMAIN-CONTAINING PROTEIN"/>
    <property type="match status" value="1"/>
</dbReference>
<dbReference type="Pfam" id="PF01590">
    <property type="entry name" value="GAF"/>
    <property type="match status" value="1"/>
</dbReference>
<organism evidence="7 8">
    <name type="scientific">Peronospora matthiolae</name>
    <dbReference type="NCBI Taxonomy" id="2874970"/>
    <lineage>
        <taxon>Eukaryota</taxon>
        <taxon>Sar</taxon>
        <taxon>Stramenopiles</taxon>
        <taxon>Oomycota</taxon>
        <taxon>Peronosporomycetes</taxon>
        <taxon>Peronosporales</taxon>
        <taxon>Peronosporaceae</taxon>
        <taxon>Peronospora</taxon>
    </lineage>
</organism>
<keyword evidence="3" id="KW-0862">Zinc</keyword>
<dbReference type="SUPFAM" id="SSF57903">
    <property type="entry name" value="FYVE/PHD zinc finger"/>
    <property type="match status" value="1"/>
</dbReference>
<evidence type="ECO:0000313" key="7">
    <source>
        <dbReference type="EMBL" id="CAK7937346.1"/>
    </source>
</evidence>
<keyword evidence="1" id="KW-0479">Metal-binding</keyword>